<dbReference type="GO" id="GO:0005829">
    <property type="term" value="C:cytosol"/>
    <property type="evidence" value="ECO:0007669"/>
    <property type="project" value="TreeGrafter"/>
</dbReference>
<accession>A0A0H4WX70</accession>
<evidence type="ECO:0000256" key="1">
    <source>
        <dbReference type="SAM" id="Coils"/>
    </source>
</evidence>
<dbReference type="InterPro" id="IPR018490">
    <property type="entry name" value="cNMP-bd_dom_sf"/>
</dbReference>
<dbReference type="PANTHER" id="PTHR24567">
    <property type="entry name" value="CRP FAMILY TRANSCRIPTIONAL REGULATORY PROTEIN"/>
    <property type="match status" value="1"/>
</dbReference>
<dbReference type="GO" id="GO:0003700">
    <property type="term" value="F:DNA-binding transcription factor activity"/>
    <property type="evidence" value="ECO:0007669"/>
    <property type="project" value="TreeGrafter"/>
</dbReference>
<gene>
    <name evidence="3" type="ORF">A176_004326</name>
</gene>
<dbReference type="InterPro" id="IPR050397">
    <property type="entry name" value="Env_Response_Regulators"/>
</dbReference>
<dbReference type="PATRIC" id="fig|1297742.4.peg.4368"/>
<dbReference type="RefSeq" id="WP_002634851.1">
    <property type="nucleotide sequence ID" value="NZ_CP012109.1"/>
</dbReference>
<evidence type="ECO:0000313" key="3">
    <source>
        <dbReference type="EMBL" id="AKQ67414.1"/>
    </source>
</evidence>
<dbReference type="PROSITE" id="PS50042">
    <property type="entry name" value="CNMP_BINDING_3"/>
    <property type="match status" value="1"/>
</dbReference>
<evidence type="ECO:0000259" key="2">
    <source>
        <dbReference type="PROSITE" id="PS50042"/>
    </source>
</evidence>
<organism evidence="3 4">
    <name type="scientific">Pseudomyxococcus hansupus</name>
    <dbReference type="NCBI Taxonomy" id="1297742"/>
    <lineage>
        <taxon>Bacteria</taxon>
        <taxon>Pseudomonadati</taxon>
        <taxon>Myxococcota</taxon>
        <taxon>Myxococcia</taxon>
        <taxon>Myxococcales</taxon>
        <taxon>Cystobacterineae</taxon>
        <taxon>Myxococcaceae</taxon>
        <taxon>Pseudomyxococcus</taxon>
    </lineage>
</organism>
<dbReference type="KEGG" id="mym:A176_004326"/>
<dbReference type="Pfam" id="PF00027">
    <property type="entry name" value="cNMP_binding"/>
    <property type="match status" value="1"/>
</dbReference>
<dbReference type="OrthoDB" id="9784809at2"/>
<evidence type="ECO:0000313" key="4">
    <source>
        <dbReference type="Proteomes" id="UP000009026"/>
    </source>
</evidence>
<feature type="coiled-coil region" evidence="1">
    <location>
        <begin position="100"/>
        <end position="127"/>
    </location>
</feature>
<sequence length="216" mass="24215">MGAEETLFQRFGKEFPQGTELFREGEAGKEMFVIQAGRVAISKRVRDVEKVLAVLGPGEFFGEMAIISNKPRNASATVNEDARLLVIDPKTFEGMIRGNAEIAVRMIKKLAERLSEADAQIENLLHNDPASRVVHQILQACQGRGRPVEDGVEIDFPVRELPRQIGVGEPAVRAMLDRLERTGLVERDGDRMTVPDTGKLHDFLQYLEMKWKFGDL</sequence>
<dbReference type="SMART" id="SM00100">
    <property type="entry name" value="cNMP"/>
    <property type="match status" value="1"/>
</dbReference>
<dbReference type="Gene3D" id="2.60.120.10">
    <property type="entry name" value="Jelly Rolls"/>
    <property type="match status" value="1"/>
</dbReference>
<keyword evidence="1" id="KW-0175">Coiled coil</keyword>
<dbReference type="SUPFAM" id="SSF46785">
    <property type="entry name" value="Winged helix' DNA-binding domain"/>
    <property type="match status" value="1"/>
</dbReference>
<feature type="domain" description="Cyclic nucleotide-binding" evidence="2">
    <location>
        <begin position="13"/>
        <end position="113"/>
    </location>
</feature>
<dbReference type="Proteomes" id="UP000009026">
    <property type="component" value="Chromosome"/>
</dbReference>
<dbReference type="CDD" id="cd00038">
    <property type="entry name" value="CAP_ED"/>
    <property type="match status" value="1"/>
</dbReference>
<keyword evidence="4" id="KW-1185">Reference proteome</keyword>
<dbReference type="SUPFAM" id="SSF51206">
    <property type="entry name" value="cAMP-binding domain-like"/>
    <property type="match status" value="1"/>
</dbReference>
<dbReference type="eggNOG" id="COG0664">
    <property type="taxonomic scope" value="Bacteria"/>
</dbReference>
<dbReference type="AlphaFoldDB" id="A0A0H4WX70"/>
<protein>
    <submittedName>
        <fullName evidence="3">cAMP-binding protein</fullName>
    </submittedName>
</protein>
<dbReference type="InterPro" id="IPR036390">
    <property type="entry name" value="WH_DNA-bd_sf"/>
</dbReference>
<reference evidence="3 4" key="1">
    <citation type="journal article" date="2016" name="PLoS ONE">
        <title>Complete Genome Sequence and Comparative Genomics of a Novel Myxobacterium Myxococcus hansupus.</title>
        <authorList>
            <person name="Sharma G."/>
            <person name="Narwani T."/>
            <person name="Subramanian S."/>
        </authorList>
    </citation>
    <scope>NUCLEOTIDE SEQUENCE [LARGE SCALE GENOMIC DNA]</scope>
    <source>
        <strain evidence="4">mixupus</strain>
    </source>
</reference>
<proteinExistence type="predicted"/>
<dbReference type="PANTHER" id="PTHR24567:SF74">
    <property type="entry name" value="HTH-TYPE TRANSCRIPTIONAL REGULATOR ARCR"/>
    <property type="match status" value="1"/>
</dbReference>
<dbReference type="STRING" id="1297742.A176_004326"/>
<dbReference type="InterPro" id="IPR000595">
    <property type="entry name" value="cNMP-bd_dom"/>
</dbReference>
<dbReference type="EMBL" id="CP012109">
    <property type="protein sequence ID" value="AKQ67414.1"/>
    <property type="molecule type" value="Genomic_DNA"/>
</dbReference>
<name>A0A0H4WX70_9BACT</name>
<dbReference type="InterPro" id="IPR014710">
    <property type="entry name" value="RmlC-like_jellyroll"/>
</dbReference>